<reference evidence="10 11" key="1">
    <citation type="submission" date="2019-10" db="EMBL/GenBank/DDBJ databases">
        <authorList>
            <person name="Wolf R A."/>
        </authorList>
    </citation>
    <scope>NUCLEOTIDE SEQUENCE [LARGE SCALE GENOMIC DNA]</scope>
    <source>
        <strain evidence="10">Collinsella_aerofaciens_DSM_13712</strain>
    </source>
</reference>
<dbReference type="InterPro" id="IPR002820">
    <property type="entry name" value="Mopterin_CF_biosynth-C_dom"/>
</dbReference>
<dbReference type="PANTHER" id="PTHR40072">
    <property type="entry name" value="MOLYBDOPTERIN-GUANINE DINUCLEOTIDE BIOSYNTHESIS ADAPTER PROTEIN-RELATED"/>
    <property type="match status" value="1"/>
</dbReference>
<evidence type="ECO:0000256" key="6">
    <source>
        <dbReference type="HAMAP-Rule" id="MF_01224"/>
    </source>
</evidence>
<evidence type="ECO:0000256" key="5">
    <source>
        <dbReference type="ARBA" id="ARBA00023239"/>
    </source>
</evidence>
<evidence type="ECO:0000256" key="3">
    <source>
        <dbReference type="ARBA" id="ARBA00012575"/>
    </source>
</evidence>
<proteinExistence type="inferred from homology"/>
<organism evidence="10 11">
    <name type="scientific">Collinsella aerofaciens</name>
    <dbReference type="NCBI Taxonomy" id="74426"/>
    <lineage>
        <taxon>Bacteria</taxon>
        <taxon>Bacillati</taxon>
        <taxon>Actinomycetota</taxon>
        <taxon>Coriobacteriia</taxon>
        <taxon>Coriobacteriales</taxon>
        <taxon>Coriobacteriaceae</taxon>
        <taxon>Collinsella</taxon>
    </lineage>
</organism>
<dbReference type="Pfam" id="PF01967">
    <property type="entry name" value="MoaC"/>
    <property type="match status" value="1"/>
</dbReference>
<dbReference type="SUPFAM" id="SSF52540">
    <property type="entry name" value="P-loop containing nucleoside triphosphate hydrolases"/>
    <property type="match status" value="1"/>
</dbReference>
<dbReference type="PANTHER" id="PTHR40072:SF1">
    <property type="entry name" value="MOLYBDOPTERIN-GUANINE DINUCLEOTIDE BIOSYNTHESIS ADAPTER PROTEIN"/>
    <property type="match status" value="1"/>
</dbReference>
<feature type="active site" evidence="6">
    <location>
        <position position="198"/>
    </location>
</feature>
<dbReference type="Pfam" id="PF03205">
    <property type="entry name" value="MobB"/>
    <property type="match status" value="1"/>
</dbReference>
<dbReference type="InterPro" id="IPR036522">
    <property type="entry name" value="MoaC_sf"/>
</dbReference>
<comment type="function">
    <text evidence="6">Catalyzes the conversion of (8S)-3',8-cyclo-7,8-dihydroguanosine 5'-triphosphate to cyclic pyranopterin monophosphate (cPMP).</text>
</comment>
<comment type="pathway">
    <text evidence="2 6">Cofactor biosynthesis; molybdopterin biosynthesis.</text>
</comment>
<feature type="compositionally biased region" description="Low complexity" evidence="7">
    <location>
        <begin position="30"/>
        <end position="45"/>
    </location>
</feature>
<evidence type="ECO:0000256" key="2">
    <source>
        <dbReference type="ARBA" id="ARBA00005046"/>
    </source>
</evidence>
<comment type="subunit">
    <text evidence="6">Homohexamer; trimer of dimers.</text>
</comment>
<sequence>MAKSRYADATKAARRAAMSAHKVTAAANAVNADASAQPTASAATEPARDARRDELTHVDAKGEVRMVDVSDKAETHRIAIAEGTILMHPETQAMVLQDRAKKGDVLACARVAGIMAIKRTSDIIPMCHPLLITKSKCDIAPIAPAGTPVDDVPEGWAPARADGQVGFHVLVTAGVTGKTGIEMEALTGASAACLTIYDMCKAVDRGMEIVDVRLLHKEGGRSGVWDRAERQAAAVEAVAADGAAPASAPVAVAPTVPAPAVPAIAFIGYQNSGKTTLVEKVIAELTRRGLRVGSLKHHGHHGFDIDVPAKDTWRHHQAGSKHVGLICATRWAEYADTREEDEMPARELLSRYNDVDVVIIEGYKTEGFDNIVVARSGVDRLRGKSSLDLVDGRTLALACNEALARQAFDAGFATRAININDARAICDLIQDHLA</sequence>
<dbReference type="Proteomes" id="UP000368032">
    <property type="component" value="Unassembled WGS sequence"/>
</dbReference>
<keyword evidence="5 6" id="KW-0456">Lyase</keyword>
<keyword evidence="4 6" id="KW-0501">Molybdenum cofactor biosynthesis</keyword>
<dbReference type="CDD" id="cd01420">
    <property type="entry name" value="MoaC_PE"/>
    <property type="match status" value="1"/>
</dbReference>
<feature type="region of interest" description="Disordered" evidence="7">
    <location>
        <begin position="30"/>
        <end position="51"/>
    </location>
</feature>
<dbReference type="InterPro" id="IPR004435">
    <property type="entry name" value="MobB_dom"/>
</dbReference>
<evidence type="ECO:0000256" key="1">
    <source>
        <dbReference type="ARBA" id="ARBA00001637"/>
    </source>
</evidence>
<dbReference type="EC" id="4.6.1.17" evidence="3 6"/>
<dbReference type="EMBL" id="CABWIF010000002">
    <property type="protein sequence ID" value="VWL87810.1"/>
    <property type="molecule type" value="Genomic_DNA"/>
</dbReference>
<feature type="domain" description="Molybdopterin-guanine dinucleotide biosynthesis protein B (MobB)" evidence="9">
    <location>
        <begin position="264"/>
        <end position="380"/>
    </location>
</feature>
<accession>A0A5K1IKE6</accession>
<dbReference type="InterPro" id="IPR052539">
    <property type="entry name" value="MGD_biosynthesis_adapter"/>
</dbReference>
<dbReference type="InterPro" id="IPR027417">
    <property type="entry name" value="P-loop_NTPase"/>
</dbReference>
<comment type="catalytic activity">
    <reaction evidence="1 6">
        <text>(8S)-3',8-cyclo-7,8-dihydroguanosine 5'-triphosphate = cyclic pyranopterin phosphate + diphosphate</text>
        <dbReference type="Rhea" id="RHEA:49580"/>
        <dbReference type="ChEBI" id="CHEBI:33019"/>
        <dbReference type="ChEBI" id="CHEBI:59648"/>
        <dbReference type="ChEBI" id="CHEBI:131766"/>
        <dbReference type="EC" id="4.6.1.17"/>
    </reaction>
</comment>
<evidence type="ECO:0000259" key="9">
    <source>
        <dbReference type="Pfam" id="PF03205"/>
    </source>
</evidence>
<dbReference type="SUPFAM" id="SSF55040">
    <property type="entry name" value="Molybdenum cofactor biosynthesis protein C, MoaC"/>
    <property type="match status" value="1"/>
</dbReference>
<evidence type="ECO:0000313" key="10">
    <source>
        <dbReference type="EMBL" id="VWL87810.1"/>
    </source>
</evidence>
<dbReference type="RefSeq" id="WP_152067382.1">
    <property type="nucleotide sequence ID" value="NZ_CABWIF010000002.1"/>
</dbReference>
<dbReference type="InterPro" id="IPR047594">
    <property type="entry name" value="MoaC_bact/euk"/>
</dbReference>
<feature type="domain" description="Molybdopterin cofactor biosynthesis C (MoaC)" evidence="8">
    <location>
        <begin position="66"/>
        <end position="220"/>
    </location>
</feature>
<dbReference type="GO" id="GO:0006777">
    <property type="term" value="P:Mo-molybdopterin cofactor biosynthetic process"/>
    <property type="evidence" value="ECO:0007669"/>
    <property type="project" value="UniProtKB-UniRule"/>
</dbReference>
<feature type="binding site" evidence="6">
    <location>
        <begin position="126"/>
        <end position="128"/>
    </location>
    <ligand>
        <name>substrate</name>
    </ligand>
</feature>
<feature type="binding site" evidence="6">
    <location>
        <begin position="183"/>
        <end position="184"/>
    </location>
    <ligand>
        <name>substrate</name>
    </ligand>
</feature>
<dbReference type="HAMAP" id="MF_01224_B">
    <property type="entry name" value="MoaC_B"/>
    <property type="match status" value="1"/>
</dbReference>
<evidence type="ECO:0000313" key="11">
    <source>
        <dbReference type="Proteomes" id="UP000368032"/>
    </source>
</evidence>
<gene>
    <name evidence="6 10" type="primary">moaC</name>
    <name evidence="10" type="ORF">CKJAJONC_01199</name>
</gene>
<comment type="similarity">
    <text evidence="6">Belongs to the MoaC family.</text>
</comment>
<dbReference type="CDD" id="cd03116">
    <property type="entry name" value="MobB"/>
    <property type="match status" value="1"/>
</dbReference>
<dbReference type="Gene3D" id="3.40.50.300">
    <property type="entry name" value="P-loop containing nucleotide triphosphate hydrolases"/>
    <property type="match status" value="1"/>
</dbReference>
<dbReference type="UniPathway" id="UPA00344"/>
<dbReference type="GO" id="GO:0005525">
    <property type="term" value="F:GTP binding"/>
    <property type="evidence" value="ECO:0007669"/>
    <property type="project" value="InterPro"/>
</dbReference>
<protein>
    <recommendedName>
        <fullName evidence="3 6">Cyclic pyranopterin monophosphate synthase</fullName>
        <ecNumber evidence="3 6">4.6.1.17</ecNumber>
    </recommendedName>
    <alternativeName>
        <fullName evidence="6">Molybdenum cofactor biosynthesis protein C</fullName>
    </alternativeName>
</protein>
<dbReference type="Gene3D" id="3.30.70.640">
    <property type="entry name" value="Molybdopterin cofactor biosynthesis C (MoaC) domain"/>
    <property type="match status" value="1"/>
</dbReference>
<evidence type="ECO:0000256" key="4">
    <source>
        <dbReference type="ARBA" id="ARBA00023150"/>
    </source>
</evidence>
<evidence type="ECO:0000256" key="7">
    <source>
        <dbReference type="SAM" id="MobiDB-lite"/>
    </source>
</evidence>
<dbReference type="NCBIfam" id="TIGR00176">
    <property type="entry name" value="mobB"/>
    <property type="match status" value="1"/>
</dbReference>
<dbReference type="AlphaFoldDB" id="A0A5K1IKE6"/>
<evidence type="ECO:0000259" key="8">
    <source>
        <dbReference type="Pfam" id="PF01967"/>
    </source>
</evidence>
<dbReference type="GO" id="GO:0061799">
    <property type="term" value="F:cyclic pyranopterin monophosphate synthase activity"/>
    <property type="evidence" value="ECO:0007669"/>
    <property type="project" value="UniProtKB-UniRule"/>
</dbReference>
<name>A0A5K1IKE6_9ACTN</name>